<dbReference type="InterPro" id="IPR048517">
    <property type="entry name" value="DENR_N"/>
</dbReference>
<reference evidence="5" key="1">
    <citation type="submission" date="2012-12" db="EMBL/GenBank/DDBJ databases">
        <title>Identification and characterization of a phenylalanine ammonia-lyase gene family in Isatis indigotica Fort.</title>
        <authorList>
            <person name="Liu Q."/>
            <person name="Chen J."/>
            <person name="Zhou X."/>
            <person name="Di P."/>
            <person name="Xiao Y."/>
            <person name="Xuan H."/>
            <person name="Zhang L."/>
            <person name="Chen W."/>
        </authorList>
    </citation>
    <scope>NUCLEOTIDE SEQUENCE</scope>
    <source>
        <tissue evidence="5">Salivary gland</tissue>
    </source>
</reference>
<protein>
    <recommendedName>
        <fullName evidence="2">Density-regulated protein</fullName>
    </recommendedName>
</protein>
<dbReference type="SUPFAM" id="SSF55159">
    <property type="entry name" value="eIF1-like"/>
    <property type="match status" value="1"/>
</dbReference>
<feature type="domain" description="SUI1" evidence="4">
    <location>
        <begin position="101"/>
        <end position="168"/>
    </location>
</feature>
<dbReference type="InterPro" id="IPR050318">
    <property type="entry name" value="DENR/SUI1_TIF"/>
</dbReference>
<dbReference type="GO" id="GO:0001731">
    <property type="term" value="P:formation of translation preinitiation complex"/>
    <property type="evidence" value="ECO:0007669"/>
    <property type="project" value="TreeGrafter"/>
</dbReference>
<reference evidence="6" key="2">
    <citation type="submission" date="2016-02" db="EMBL/GenBank/DDBJ databases">
        <title>RNAseq analyses of the midgut from blood- or serum-fed Ixodes ricinus ticks.</title>
        <authorList>
            <person name="Perner J."/>
            <person name="Provaznik J."/>
            <person name="Schrenkova J."/>
            <person name="Urbanova V."/>
            <person name="Ribeiro J.M."/>
            <person name="Kopacek P."/>
        </authorList>
    </citation>
    <scope>NUCLEOTIDE SEQUENCE</scope>
    <source>
        <tissue evidence="6">Gut</tissue>
    </source>
</reference>
<dbReference type="EMBL" id="GADI01003503">
    <property type="protein sequence ID" value="JAA70305.1"/>
    <property type="molecule type" value="mRNA"/>
</dbReference>
<accession>A0A0K8RGN9</accession>
<evidence type="ECO:0000259" key="4">
    <source>
        <dbReference type="PROSITE" id="PS50296"/>
    </source>
</evidence>
<organism evidence="5">
    <name type="scientific">Ixodes ricinus</name>
    <name type="common">Common tick</name>
    <name type="synonym">Acarus ricinus</name>
    <dbReference type="NCBI Taxonomy" id="34613"/>
    <lineage>
        <taxon>Eukaryota</taxon>
        <taxon>Metazoa</taxon>
        <taxon>Ecdysozoa</taxon>
        <taxon>Arthropoda</taxon>
        <taxon>Chelicerata</taxon>
        <taxon>Arachnida</taxon>
        <taxon>Acari</taxon>
        <taxon>Parasitiformes</taxon>
        <taxon>Ixodida</taxon>
        <taxon>Ixodoidea</taxon>
        <taxon>Ixodidae</taxon>
        <taxon>Ixodinae</taxon>
        <taxon>Ixodes</taxon>
    </lineage>
</organism>
<dbReference type="InterPro" id="IPR001950">
    <property type="entry name" value="SUI1"/>
</dbReference>
<evidence type="ECO:0000256" key="1">
    <source>
        <dbReference type="ARBA" id="ARBA00007514"/>
    </source>
</evidence>
<dbReference type="NCBIfam" id="TIGR01159">
    <property type="entry name" value="DRP1"/>
    <property type="match status" value="1"/>
</dbReference>
<proteinExistence type="evidence at transcript level"/>
<comment type="similarity">
    <text evidence="1 2">Belongs to the DENR family.</text>
</comment>
<feature type="compositionally biased region" description="Basic residues" evidence="3">
    <location>
        <begin position="80"/>
        <end position="92"/>
    </location>
</feature>
<dbReference type="GO" id="GO:0002188">
    <property type="term" value="P:translation reinitiation"/>
    <property type="evidence" value="ECO:0007669"/>
    <property type="project" value="TreeGrafter"/>
</dbReference>
<evidence type="ECO:0000313" key="6">
    <source>
        <dbReference type="EMBL" id="JAP73978.1"/>
    </source>
</evidence>
<evidence type="ECO:0000256" key="2">
    <source>
        <dbReference type="RuleBase" id="RU361273"/>
    </source>
</evidence>
<dbReference type="Pfam" id="PF21023">
    <property type="entry name" value="DENR_N"/>
    <property type="match status" value="1"/>
</dbReference>
<dbReference type="InterPro" id="IPR005873">
    <property type="entry name" value="DENR_eukaryotes"/>
</dbReference>
<dbReference type="CDD" id="cd11607">
    <property type="entry name" value="DENR_C"/>
    <property type="match status" value="1"/>
</dbReference>
<feature type="region of interest" description="Disordered" evidence="3">
    <location>
        <begin position="61"/>
        <end position="92"/>
    </location>
</feature>
<evidence type="ECO:0000256" key="3">
    <source>
        <dbReference type="SAM" id="MobiDB-lite"/>
    </source>
</evidence>
<name>A0A0K8RGN9_IXORI</name>
<dbReference type="PANTHER" id="PTHR12789:SF0">
    <property type="entry name" value="DENSITY-REGULATED PROTEIN"/>
    <property type="match status" value="1"/>
</dbReference>
<evidence type="ECO:0000313" key="5">
    <source>
        <dbReference type="EMBL" id="JAA70305.1"/>
    </source>
</evidence>
<dbReference type="PROSITE" id="PS50296">
    <property type="entry name" value="SUI1"/>
    <property type="match status" value="1"/>
</dbReference>
<dbReference type="InterPro" id="IPR036877">
    <property type="entry name" value="SUI1_dom_sf"/>
</dbReference>
<sequence length="184" mass="20781">MSEGGTKNYLPSGPQPGVTYPLEVLYCGECSMPLEYCEYYPDAQKCKEWLQKNLPEEFERRLNLEDSSQSGAAGDEEKKRQKRGGKGMVKAKKRVEKDKRVCLFRASRGKKKFVTVVTGLSTFDIDLKDASKFFSHKFSCGSSVTGDDEIVIQGDVKDDVFDVISEKWPEIDEDLIEDLGDQSR</sequence>
<dbReference type="Gene3D" id="3.30.780.10">
    <property type="entry name" value="SUI1-like domain"/>
    <property type="match status" value="1"/>
</dbReference>
<dbReference type="FunFam" id="3.30.780.10:FF:000004">
    <property type="entry name" value="density-regulated protein-like"/>
    <property type="match status" value="1"/>
</dbReference>
<dbReference type="InterPro" id="IPR046447">
    <property type="entry name" value="DENR_C"/>
</dbReference>
<dbReference type="Pfam" id="PF01253">
    <property type="entry name" value="SUI1"/>
    <property type="match status" value="1"/>
</dbReference>
<dbReference type="GO" id="GO:0003729">
    <property type="term" value="F:mRNA binding"/>
    <property type="evidence" value="ECO:0007669"/>
    <property type="project" value="TreeGrafter"/>
</dbReference>
<dbReference type="AlphaFoldDB" id="A0A0K8RGN9"/>
<dbReference type="EMBL" id="GEFM01001818">
    <property type="protein sequence ID" value="JAP73978.1"/>
    <property type="molecule type" value="mRNA"/>
</dbReference>
<dbReference type="GO" id="GO:0003743">
    <property type="term" value="F:translation initiation factor activity"/>
    <property type="evidence" value="ECO:0007669"/>
    <property type="project" value="InterPro"/>
</dbReference>
<dbReference type="PANTHER" id="PTHR12789">
    <property type="entry name" value="DENSITY-REGULATED PROTEIN HOMOLOG"/>
    <property type="match status" value="1"/>
</dbReference>